<dbReference type="Gene3D" id="1.25.10.10">
    <property type="entry name" value="Leucine-rich Repeat Variant"/>
    <property type="match status" value="1"/>
</dbReference>
<gene>
    <name evidence="1" type="ORF">OVA965_LOCUS11830</name>
    <name evidence="2" type="ORF">TMI583_LOCUS11834</name>
</gene>
<evidence type="ECO:0000313" key="3">
    <source>
        <dbReference type="Proteomes" id="UP000682733"/>
    </source>
</evidence>
<dbReference type="InterPro" id="IPR016024">
    <property type="entry name" value="ARM-type_fold"/>
</dbReference>
<dbReference type="EMBL" id="CAJNOK010004652">
    <property type="protein sequence ID" value="CAF0944794.1"/>
    <property type="molecule type" value="Genomic_DNA"/>
</dbReference>
<dbReference type="SUPFAM" id="SSF48371">
    <property type="entry name" value="ARM repeat"/>
    <property type="match status" value="1"/>
</dbReference>
<dbReference type="Proteomes" id="UP000682733">
    <property type="component" value="Unassembled WGS sequence"/>
</dbReference>
<proteinExistence type="predicted"/>
<protein>
    <submittedName>
        <fullName evidence="2">Uncharacterized protein</fullName>
    </submittedName>
</protein>
<reference evidence="2" key="1">
    <citation type="submission" date="2021-02" db="EMBL/GenBank/DDBJ databases">
        <authorList>
            <person name="Nowell W R."/>
        </authorList>
    </citation>
    <scope>NUCLEOTIDE SEQUENCE</scope>
</reference>
<name>A0A8S2I5K6_9BILA</name>
<accession>A0A8S2I5K6</accession>
<sequence length="419" mass="48826">MVLAYSGEQQYKLIFFQQKISNKMSYDRQDSTLTTSTWTRCASALSSFSVGHKIPVRQIPVIKGDINYMSTDDSDYSEYDNMETNNEENIKQLRLLIEDIQISVKVLETNYESDEITESLEFIYSLFYDYSSKDNPIFAHTLVEENYCTQAQKLLTYYVKTGIFSNPNIKRSTQFIMYTLWNFSGISDKFRLCLAQKFPLSCLFDFLQPSFTPTMNSNNDQAILKNLKQAAISIIHNISLLSTAEIYFKHMVNYVEQLDVFMTHTDNKRMKLTALLCLIHLYLSKLKNENVDFSLQYKNVFKLLFQTLKECVKEQKVMITTGLSAWLITYALNKIIHLSLIATKIIDEHAIYSLMVLLKRGVIDEKFESGIVLLNLIHQQPIKTIQILKRDKACWKLFEHMRPYLDDENNTRQNKLAAE</sequence>
<dbReference type="AlphaFoldDB" id="A0A8S2I5K6"/>
<evidence type="ECO:0000313" key="1">
    <source>
        <dbReference type="EMBL" id="CAF0944794.1"/>
    </source>
</evidence>
<evidence type="ECO:0000313" key="2">
    <source>
        <dbReference type="EMBL" id="CAF3719503.1"/>
    </source>
</evidence>
<dbReference type="EMBL" id="CAJOBA010004657">
    <property type="protein sequence ID" value="CAF3719503.1"/>
    <property type="molecule type" value="Genomic_DNA"/>
</dbReference>
<dbReference type="Proteomes" id="UP000677228">
    <property type="component" value="Unassembled WGS sequence"/>
</dbReference>
<comment type="caution">
    <text evidence="2">The sequence shown here is derived from an EMBL/GenBank/DDBJ whole genome shotgun (WGS) entry which is preliminary data.</text>
</comment>
<organism evidence="2 3">
    <name type="scientific">Didymodactylos carnosus</name>
    <dbReference type="NCBI Taxonomy" id="1234261"/>
    <lineage>
        <taxon>Eukaryota</taxon>
        <taxon>Metazoa</taxon>
        <taxon>Spiralia</taxon>
        <taxon>Gnathifera</taxon>
        <taxon>Rotifera</taxon>
        <taxon>Eurotatoria</taxon>
        <taxon>Bdelloidea</taxon>
        <taxon>Philodinida</taxon>
        <taxon>Philodinidae</taxon>
        <taxon>Didymodactylos</taxon>
    </lineage>
</organism>
<dbReference type="InterPro" id="IPR011989">
    <property type="entry name" value="ARM-like"/>
</dbReference>